<dbReference type="AlphaFoldDB" id="A0A7S0ZLC7"/>
<dbReference type="InterPro" id="IPR012312">
    <property type="entry name" value="Hemerythrin-like"/>
</dbReference>
<accession>A0A7S0ZLC7</accession>
<dbReference type="CDD" id="cd12108">
    <property type="entry name" value="Hr-like"/>
    <property type="match status" value="1"/>
</dbReference>
<organism evidence="2">
    <name type="scientific">Timspurckia oligopyrenoides</name>
    <dbReference type="NCBI Taxonomy" id="708627"/>
    <lineage>
        <taxon>Eukaryota</taxon>
        <taxon>Rhodophyta</taxon>
        <taxon>Bangiophyceae</taxon>
        <taxon>Porphyridiales</taxon>
        <taxon>Porphyridiaceae</taxon>
        <taxon>Timspurckia</taxon>
    </lineage>
</organism>
<proteinExistence type="predicted"/>
<dbReference type="Pfam" id="PF01814">
    <property type="entry name" value="Hemerythrin"/>
    <property type="match status" value="1"/>
</dbReference>
<evidence type="ECO:0000313" key="2">
    <source>
        <dbReference type="EMBL" id="CAD8825391.1"/>
    </source>
</evidence>
<reference evidence="2" key="1">
    <citation type="submission" date="2021-01" db="EMBL/GenBank/DDBJ databases">
        <authorList>
            <person name="Corre E."/>
            <person name="Pelletier E."/>
            <person name="Niang G."/>
            <person name="Scheremetjew M."/>
            <person name="Finn R."/>
            <person name="Kale V."/>
            <person name="Holt S."/>
            <person name="Cochrane G."/>
            <person name="Meng A."/>
            <person name="Brown T."/>
            <person name="Cohen L."/>
        </authorList>
    </citation>
    <scope>NUCLEOTIDE SEQUENCE</scope>
    <source>
        <strain evidence="2">CCMP3278</strain>
    </source>
</reference>
<feature type="domain" description="Hemerythrin-like" evidence="1">
    <location>
        <begin position="468"/>
        <end position="588"/>
    </location>
</feature>
<sequence>MEVDGDDLKYSTSGATHPFSWEPCGALVVGNWEGGSRMQCVAHWEHLVNLQVHLDRPLTWDSERNEWRWHKTWRMPEITIRVAGTSAFSGSGTSLEVRLSVVCAGNQTNELIDVGIIGPDGSPLNASLPVVDGECRFSRLRLIGTSNTHGGKRFHLTVSLLARRLGSTQADLRVIGSLISSGFSVYSRKDADKKRKKGFGRDGADEDNEEFAYEAFAPELFTKEFVKKVSDHNGSTTREPIDNSWIGLTRYFQAPNIRFKSRHPLLLAARFSNVVAIVRDAIKYPTEDERTYRALFCSCGFPTSCTLSECDSCAWKQNARLSSDRDVLPPWIMVFINSQEIPQEAFRWLSDHMVCVKSLCFGFLPDVSALPQNYAPICDMKAMTELYCRVYALEFASKGISNNGLSTVNTATPPVKMEYRNTVVLDDSDNERMDSRQDFDGEKNVDATEALTKNPVKAGFAEYYIGLHSDLRSLLNSFLDAASNVVAEPEGAVVSGLQNVYFEFTEALAIHSFVEDTILFPELTKRVPGVAEAYNYDHFKQSDHLTRMYETLAVVDENNAAELFLQISGFAAIHQEHMEKEEEHLLPYFLSVFSDQELLDLIRRSSAASASNALSQPDNMWTLPGSSSVKTDPQKILQF</sequence>
<dbReference type="EMBL" id="HBFP01013545">
    <property type="protein sequence ID" value="CAD8825391.1"/>
    <property type="molecule type" value="Transcribed_RNA"/>
</dbReference>
<name>A0A7S0ZLC7_9RHOD</name>
<protein>
    <recommendedName>
        <fullName evidence="1">Hemerythrin-like domain-containing protein</fullName>
    </recommendedName>
</protein>
<evidence type="ECO:0000259" key="1">
    <source>
        <dbReference type="Pfam" id="PF01814"/>
    </source>
</evidence>
<gene>
    <name evidence="2" type="ORF">TOLI1172_LOCUS9790</name>
</gene>
<dbReference type="Gene3D" id="1.20.120.520">
    <property type="entry name" value="nmb1532 protein domain like"/>
    <property type="match status" value="1"/>
</dbReference>